<feature type="region of interest" description="Disordered" evidence="1">
    <location>
        <begin position="1"/>
        <end position="25"/>
    </location>
</feature>
<sequence length="45" mass="4915">MLSDTDKFNSLSDKKRPNKSDGIASELIAMPNRNFGYSPGDLGLI</sequence>
<reference evidence="2 3" key="2">
    <citation type="submission" date="2014-09" db="EMBL/GenBank/DDBJ databases">
        <authorList>
            <consortium name="NBRP consortium"/>
            <person name="Sawabe T."/>
            <person name="Meirelles P."/>
            <person name="Nakanishi M."/>
            <person name="Sayaka M."/>
            <person name="Hattori M."/>
            <person name="Ohkuma M."/>
        </authorList>
    </citation>
    <scope>NUCLEOTIDE SEQUENCE [LARGE SCALE GENOMIC DNA]</scope>
    <source>
        <strain evidence="3">JCM19235</strain>
    </source>
</reference>
<evidence type="ECO:0000313" key="3">
    <source>
        <dbReference type="Proteomes" id="UP000029228"/>
    </source>
</evidence>
<dbReference type="EMBL" id="BBMR01000005">
    <property type="protein sequence ID" value="GAL19916.1"/>
    <property type="molecule type" value="Genomic_DNA"/>
</dbReference>
<comment type="caution">
    <text evidence="2">The sequence shown here is derived from an EMBL/GenBank/DDBJ whole genome shotgun (WGS) entry which is preliminary data.</text>
</comment>
<protein>
    <submittedName>
        <fullName evidence="2">Uncharacterized protein</fullName>
    </submittedName>
</protein>
<accession>A0A090RXB0</accession>
<name>A0A090RXB0_9VIBR</name>
<evidence type="ECO:0000256" key="1">
    <source>
        <dbReference type="SAM" id="MobiDB-lite"/>
    </source>
</evidence>
<dbReference type="Proteomes" id="UP000029228">
    <property type="component" value="Unassembled WGS sequence"/>
</dbReference>
<evidence type="ECO:0000313" key="2">
    <source>
        <dbReference type="EMBL" id="GAL19916.1"/>
    </source>
</evidence>
<dbReference type="AlphaFoldDB" id="A0A090RXB0"/>
<proteinExistence type="predicted"/>
<feature type="compositionally biased region" description="Basic and acidic residues" evidence="1">
    <location>
        <begin position="1"/>
        <end position="19"/>
    </location>
</feature>
<keyword evidence="3" id="KW-1185">Reference proteome</keyword>
<gene>
    <name evidence="2" type="ORF">JCM19235_4116</name>
</gene>
<organism evidence="2 3">
    <name type="scientific">Vibrio maritimus</name>
    <dbReference type="NCBI Taxonomy" id="990268"/>
    <lineage>
        <taxon>Bacteria</taxon>
        <taxon>Pseudomonadati</taxon>
        <taxon>Pseudomonadota</taxon>
        <taxon>Gammaproteobacteria</taxon>
        <taxon>Vibrionales</taxon>
        <taxon>Vibrionaceae</taxon>
        <taxon>Vibrio</taxon>
    </lineage>
</organism>
<reference evidence="2 3" key="1">
    <citation type="submission" date="2014-09" db="EMBL/GenBank/DDBJ databases">
        <title>Vibrio maritimus JCM 19235. (C45) whole genome shotgun sequence.</title>
        <authorList>
            <person name="Sawabe T."/>
            <person name="Meirelles P."/>
            <person name="Nakanishi M."/>
            <person name="Sayaka M."/>
            <person name="Hattori M."/>
            <person name="Ohkuma M."/>
        </authorList>
    </citation>
    <scope>NUCLEOTIDE SEQUENCE [LARGE SCALE GENOMIC DNA]</scope>
    <source>
        <strain evidence="3">JCM19235</strain>
    </source>
</reference>
<dbReference type="STRING" id="990268.JCM19235_4116"/>